<keyword evidence="10" id="KW-1064">Adaptive immunity</keyword>
<dbReference type="CDD" id="cd07695">
    <property type="entry name" value="IgV_3_CD4"/>
    <property type="match status" value="1"/>
</dbReference>
<dbReference type="GO" id="GO:0050863">
    <property type="term" value="P:regulation of T cell activation"/>
    <property type="evidence" value="ECO:0007669"/>
    <property type="project" value="Ensembl"/>
</dbReference>
<dbReference type="GO" id="GO:0015026">
    <property type="term" value="F:coreceptor activity"/>
    <property type="evidence" value="ECO:0007669"/>
    <property type="project" value="InterPro"/>
</dbReference>
<evidence type="ECO:0000256" key="1">
    <source>
        <dbReference type="ARBA" id="ARBA00004251"/>
    </source>
</evidence>
<comment type="subcellular location">
    <subcellularLocation>
        <location evidence="1">Cell membrane</location>
        <topology evidence="1">Single-pass type I membrane protein</topology>
    </subcellularLocation>
</comment>
<reference evidence="22" key="3">
    <citation type="submission" date="2025-09" db="UniProtKB">
        <authorList>
            <consortium name="Ensembl"/>
        </authorList>
    </citation>
    <scope>IDENTIFICATION</scope>
</reference>
<dbReference type="FunFam" id="2.60.40.10:FF:001204">
    <property type="entry name" value="T-cell surface glycoprotein CD4"/>
    <property type="match status" value="1"/>
</dbReference>
<accession>A0A0D9RD08</accession>
<dbReference type="InterPro" id="IPR003598">
    <property type="entry name" value="Ig_sub2"/>
</dbReference>
<feature type="region of interest" description="Disordered" evidence="19">
    <location>
        <begin position="1"/>
        <end position="23"/>
    </location>
</feature>
<evidence type="ECO:0000256" key="7">
    <source>
        <dbReference type="ARBA" id="ARBA00022737"/>
    </source>
</evidence>
<dbReference type="GeneID" id="103218480"/>
<evidence type="ECO:0000256" key="3">
    <source>
        <dbReference type="ARBA" id="ARBA00022475"/>
    </source>
</evidence>
<dbReference type="InterPro" id="IPR013106">
    <property type="entry name" value="Ig_V-set"/>
</dbReference>
<dbReference type="InterPro" id="IPR008424">
    <property type="entry name" value="Ig_C2-set"/>
</dbReference>
<dbReference type="GeneTree" id="ENSGT00390000001745"/>
<evidence type="ECO:0000256" key="9">
    <source>
        <dbReference type="ARBA" id="ARBA00022989"/>
    </source>
</evidence>
<keyword evidence="14" id="KW-0325">Glycoprotein</keyword>
<dbReference type="GO" id="GO:1990782">
    <property type="term" value="F:protein tyrosine kinase binding"/>
    <property type="evidence" value="ECO:0007669"/>
    <property type="project" value="Ensembl"/>
</dbReference>
<dbReference type="InterPro" id="IPR003599">
    <property type="entry name" value="Ig_sub"/>
</dbReference>
<dbReference type="InterPro" id="IPR013151">
    <property type="entry name" value="Immunoglobulin_dom"/>
</dbReference>
<keyword evidence="6" id="KW-0732">Signal</keyword>
<dbReference type="Pfam" id="PF12104">
    <property type="entry name" value="Tcell_CD4_C"/>
    <property type="match status" value="1"/>
</dbReference>
<keyword evidence="3" id="KW-1003">Cell membrane</keyword>
<dbReference type="CTD" id="920"/>
<evidence type="ECO:0000256" key="13">
    <source>
        <dbReference type="ARBA" id="ARBA00023157"/>
    </source>
</evidence>
<dbReference type="GO" id="GO:0042011">
    <property type="term" value="F:interleukin-16 binding"/>
    <property type="evidence" value="ECO:0007669"/>
    <property type="project" value="Ensembl"/>
</dbReference>
<dbReference type="Pfam" id="PF09191">
    <property type="entry name" value="CD4-extracel"/>
    <property type="match status" value="1"/>
</dbReference>
<keyword evidence="13" id="KW-1015">Disulfide bond</keyword>
<keyword evidence="4" id="KW-0597">Phosphoprotein</keyword>
<proteinExistence type="predicted"/>
<keyword evidence="15" id="KW-0449">Lipoprotein</keyword>
<dbReference type="GO" id="GO:0045121">
    <property type="term" value="C:membrane raft"/>
    <property type="evidence" value="ECO:0007669"/>
    <property type="project" value="Ensembl"/>
</dbReference>
<dbReference type="GO" id="GO:0045657">
    <property type="term" value="P:positive regulation of monocyte differentiation"/>
    <property type="evidence" value="ECO:0007669"/>
    <property type="project" value="Ensembl"/>
</dbReference>
<dbReference type="PRINTS" id="PR00692">
    <property type="entry name" value="CD4TCANTIGEN"/>
</dbReference>
<dbReference type="eggNOG" id="ENOG502S0W5">
    <property type="taxonomic scope" value="Eukaryota"/>
</dbReference>
<dbReference type="InterPro" id="IPR013783">
    <property type="entry name" value="Ig-like_fold"/>
</dbReference>
<dbReference type="GO" id="GO:0051924">
    <property type="term" value="P:regulation of calcium ion transport"/>
    <property type="evidence" value="ECO:0007669"/>
    <property type="project" value="Ensembl"/>
</dbReference>
<evidence type="ECO:0000313" key="22">
    <source>
        <dbReference type="Ensembl" id="ENSCSAP00000006497.1"/>
    </source>
</evidence>
<dbReference type="GO" id="GO:0035723">
    <property type="term" value="P:interleukin-15-mediated signaling pathway"/>
    <property type="evidence" value="ECO:0007669"/>
    <property type="project" value="Ensembl"/>
</dbReference>
<dbReference type="InterPro" id="IPR007110">
    <property type="entry name" value="Ig-like_dom"/>
</dbReference>
<dbReference type="GO" id="GO:0042289">
    <property type="term" value="F:MHC class II protein binding"/>
    <property type="evidence" value="ECO:0007669"/>
    <property type="project" value="Ensembl"/>
</dbReference>
<dbReference type="SMART" id="SM00406">
    <property type="entry name" value="IGv"/>
    <property type="match status" value="1"/>
</dbReference>
<reference evidence="22 23" key="1">
    <citation type="submission" date="2014-03" db="EMBL/GenBank/DDBJ databases">
        <authorList>
            <person name="Warren W."/>
            <person name="Wilson R.K."/>
        </authorList>
    </citation>
    <scope>NUCLEOTIDE SEQUENCE</scope>
</reference>
<keyword evidence="7" id="KW-0677">Repeat</keyword>
<keyword evidence="5 20" id="KW-0812">Transmembrane</keyword>
<dbReference type="CDD" id="cd22570">
    <property type="entry name" value="CD4_CD"/>
    <property type="match status" value="1"/>
</dbReference>
<evidence type="ECO:0000256" key="12">
    <source>
        <dbReference type="ARBA" id="ARBA00023139"/>
    </source>
</evidence>
<dbReference type="FunFam" id="2.60.40.10:FF:001253">
    <property type="entry name" value="T-cell surface glycoprotein CD4"/>
    <property type="match status" value="1"/>
</dbReference>
<dbReference type="GO" id="GO:0045893">
    <property type="term" value="P:positive regulation of DNA-templated transcription"/>
    <property type="evidence" value="ECO:0007669"/>
    <property type="project" value="Ensembl"/>
</dbReference>
<dbReference type="GO" id="GO:0009897">
    <property type="term" value="C:external side of plasma membrane"/>
    <property type="evidence" value="ECO:0007669"/>
    <property type="project" value="Ensembl"/>
</dbReference>
<dbReference type="InterPro" id="IPR036179">
    <property type="entry name" value="Ig-like_dom_sf"/>
</dbReference>
<evidence type="ECO:0000256" key="5">
    <source>
        <dbReference type="ARBA" id="ARBA00022692"/>
    </source>
</evidence>
<dbReference type="STRING" id="60711.ENSCSAP00000006497"/>
<keyword evidence="8" id="KW-0391">Immunity</keyword>
<dbReference type="InterPro" id="IPR000973">
    <property type="entry name" value="CD4"/>
</dbReference>
<dbReference type="GO" id="GO:0042803">
    <property type="term" value="F:protein homodimerization activity"/>
    <property type="evidence" value="ECO:0007669"/>
    <property type="project" value="Ensembl"/>
</dbReference>
<evidence type="ECO:0000256" key="18">
    <source>
        <dbReference type="ARBA" id="ARBA00029974"/>
    </source>
</evidence>
<dbReference type="Gene3D" id="1.20.5.900">
    <property type="entry name" value="transmembrane domain of human cd4"/>
    <property type="match status" value="1"/>
</dbReference>
<keyword evidence="12" id="KW-0564">Palmitate</keyword>
<evidence type="ECO:0000256" key="16">
    <source>
        <dbReference type="ARBA" id="ARBA00023319"/>
    </source>
</evidence>
<dbReference type="GO" id="GO:0043123">
    <property type="term" value="P:positive regulation of canonical NF-kappaB signal transduction"/>
    <property type="evidence" value="ECO:0007669"/>
    <property type="project" value="Ensembl"/>
</dbReference>
<dbReference type="Proteomes" id="UP000029965">
    <property type="component" value="Chromosome 11"/>
</dbReference>
<feature type="domain" description="Ig-like" evidence="21">
    <location>
        <begin position="122"/>
        <end position="221"/>
    </location>
</feature>
<dbReference type="PANTHER" id="PTHR11422:SF0">
    <property type="entry name" value="T-CELL SURFACE GLYCOPROTEIN CD4"/>
    <property type="match status" value="1"/>
</dbReference>
<evidence type="ECO:0000256" key="15">
    <source>
        <dbReference type="ARBA" id="ARBA00023288"/>
    </source>
</evidence>
<comment type="subunit">
    <text evidence="17">Forms disulfide-linked homodimers at the cell surface. Interacts with LCK. Interacts with PTK2/FAK1. Binds to P4HB/PDI. Interacts with IL16; this interaction induces a CD4-dependent signaling in lymphocytes. Interacts (via Ig-like V-type domain) with MHCII alpha chain (via alpha-2 domain) and beta chain (via beta-2 domain); this interaction increases the affinity of TCR for peptide-MHCII. CD4 oligomerization via Ig-like C2-type 2 and 3 domains appears to be required for stable binding to MHCII and adhesion between T cells and APCs.</text>
</comment>
<reference evidence="22" key="2">
    <citation type="submission" date="2025-08" db="UniProtKB">
        <authorList>
            <consortium name="Ensembl"/>
        </authorList>
    </citation>
    <scope>IDENTIFICATION</scope>
</reference>
<dbReference type="AlphaFoldDB" id="A0A0D9RD08"/>
<evidence type="ECO:0000256" key="20">
    <source>
        <dbReference type="SAM" id="Phobius"/>
    </source>
</evidence>
<dbReference type="GO" id="GO:0070374">
    <property type="term" value="P:positive regulation of ERK1 and ERK2 cascade"/>
    <property type="evidence" value="ECO:0007669"/>
    <property type="project" value="Ensembl"/>
</dbReference>
<name>A0A0D9RD08_CHLSB</name>
<dbReference type="GO" id="GO:0002250">
    <property type="term" value="P:adaptive immune response"/>
    <property type="evidence" value="ECO:0007669"/>
    <property type="project" value="UniProtKB-KW"/>
</dbReference>
<feature type="transmembrane region" description="Helical" evidence="20">
    <location>
        <begin position="499"/>
        <end position="522"/>
    </location>
</feature>
<dbReference type="GO" id="GO:0045058">
    <property type="term" value="P:T cell selection"/>
    <property type="evidence" value="ECO:0007669"/>
    <property type="project" value="Ensembl"/>
</dbReference>
<dbReference type="PROSITE" id="PS50835">
    <property type="entry name" value="IG_LIKE"/>
    <property type="match status" value="1"/>
</dbReference>
<evidence type="ECO:0000256" key="19">
    <source>
        <dbReference type="SAM" id="MobiDB-lite"/>
    </source>
</evidence>
<evidence type="ECO:0000256" key="6">
    <source>
        <dbReference type="ARBA" id="ARBA00022729"/>
    </source>
</evidence>
<dbReference type="SMART" id="SM00409">
    <property type="entry name" value="IG"/>
    <property type="match status" value="3"/>
</dbReference>
<keyword evidence="11 20" id="KW-0472">Membrane</keyword>
<gene>
    <name evidence="22" type="primary">CD4</name>
</gene>
<evidence type="ECO:0000256" key="10">
    <source>
        <dbReference type="ARBA" id="ARBA00023130"/>
    </source>
</evidence>
<keyword evidence="23" id="KW-1185">Reference proteome</keyword>
<dbReference type="InterPro" id="IPR021963">
    <property type="entry name" value="Tcell_CD4_Cterm"/>
</dbReference>
<evidence type="ECO:0000256" key="8">
    <source>
        <dbReference type="ARBA" id="ARBA00022859"/>
    </source>
</evidence>
<dbReference type="GO" id="GO:0030225">
    <property type="term" value="P:macrophage differentiation"/>
    <property type="evidence" value="ECO:0007669"/>
    <property type="project" value="Ensembl"/>
</dbReference>
<dbReference type="Pfam" id="PF00047">
    <property type="entry name" value="ig"/>
    <property type="match status" value="1"/>
</dbReference>
<organism evidence="22 23">
    <name type="scientific">Chlorocebus sabaeus</name>
    <name type="common">Green monkey</name>
    <name type="synonym">Simia sabaea</name>
    <dbReference type="NCBI Taxonomy" id="60711"/>
    <lineage>
        <taxon>Eukaryota</taxon>
        <taxon>Metazoa</taxon>
        <taxon>Chordata</taxon>
        <taxon>Craniata</taxon>
        <taxon>Vertebrata</taxon>
        <taxon>Euteleostomi</taxon>
        <taxon>Mammalia</taxon>
        <taxon>Eutheria</taxon>
        <taxon>Euarchontoglires</taxon>
        <taxon>Primates</taxon>
        <taxon>Haplorrhini</taxon>
        <taxon>Catarrhini</taxon>
        <taxon>Cercopithecidae</taxon>
        <taxon>Cercopithecinae</taxon>
        <taxon>Chlorocebus</taxon>
    </lineage>
</organism>
<dbReference type="FunFam" id="2.60.40.10:FF:001105">
    <property type="entry name" value="T-cell surface glycoprotein CD4"/>
    <property type="match status" value="1"/>
</dbReference>
<dbReference type="GO" id="GO:0023026">
    <property type="term" value="F:MHC class II protein complex binding"/>
    <property type="evidence" value="ECO:0007669"/>
    <property type="project" value="Ensembl"/>
</dbReference>
<evidence type="ECO:0000256" key="17">
    <source>
        <dbReference type="ARBA" id="ARBA00024047"/>
    </source>
</evidence>
<dbReference type="GO" id="GO:0007155">
    <property type="term" value="P:cell adhesion"/>
    <property type="evidence" value="ECO:0007669"/>
    <property type="project" value="InterPro"/>
</dbReference>
<keyword evidence="9 20" id="KW-1133">Transmembrane helix</keyword>
<dbReference type="GO" id="GO:0097011">
    <property type="term" value="P:cellular response to granulocyte macrophage colony-stimulating factor stimulus"/>
    <property type="evidence" value="ECO:0007669"/>
    <property type="project" value="Ensembl"/>
</dbReference>
<evidence type="ECO:0000256" key="4">
    <source>
        <dbReference type="ARBA" id="ARBA00022553"/>
    </source>
</evidence>
<dbReference type="FunFam" id="2.60.40.10:FF:001221">
    <property type="entry name" value="T-cell surface glycoprotein CD4"/>
    <property type="match status" value="1"/>
</dbReference>
<dbReference type="GO" id="GO:0046598">
    <property type="term" value="P:positive regulation of viral entry into host cell"/>
    <property type="evidence" value="ECO:0007669"/>
    <property type="project" value="Ensembl"/>
</dbReference>
<dbReference type="Bgee" id="ENSCSAG00000010263">
    <property type="expression patterns" value="Expressed in blood and 2 other cell types or tissues"/>
</dbReference>
<dbReference type="Pfam" id="PF05790">
    <property type="entry name" value="C2-set"/>
    <property type="match status" value="2"/>
</dbReference>
<sequence length="560" mass="62100">MFPESQGVGTPAPDGDAGGRPRPRVWRSLAIGLPVSLHLSTTLQKEQSTLPTGLLVAKLQVLTQIHLFEKQRTRKTQAQRPCHFCGLRSLPAQAPASLSKATMNWGIPFRHLLLVLQLALLPAVTQGKKVVLGKKGDTVELTCNASQKTTTQFHWKNSNQIKILGKQGSFLTKGSSKLRDRIDSRKSLWDQGCFSMIIKNLKIEDSETYICEVENKEEEVELLVFGLTANSDTHLLQGQSLTLTLESPPGSSPSVKCRSPRGKNIQGGRTLSVPQLERQDSGTWTCNVSQDQNTVEFKIDIVVLAFQKASSTVYKKEGEQVEFSFPLAFTLEKLTGSGELWWQAERASSSKSWITFDLKNKEVSVKQVTQDPKLQMGKKLPLNLTLPQALPQYAGSGNLTLALEAKTGKLHQEVNLVVMRATQFQENLTCEVWGPTSPKLMLSLKLENKAATVSKQAKAVWVLNPEAGMWQCLLSDSGQVLLESNIKVLPTWPTPVQPMALIVLGGVAGLLLFTGLGIFFCVRCRHRRRQAQRMSQIKRLLSEKKTCQCPHRFQKTCSPI</sequence>
<dbReference type="GO" id="GO:0001618">
    <property type="term" value="F:virus receptor activity"/>
    <property type="evidence" value="ECO:0007669"/>
    <property type="project" value="Ensembl"/>
</dbReference>
<dbReference type="SMART" id="SM00408">
    <property type="entry name" value="IGc2"/>
    <property type="match status" value="2"/>
</dbReference>
<dbReference type="SUPFAM" id="SSF48726">
    <property type="entry name" value="Immunoglobulin"/>
    <property type="match status" value="4"/>
</dbReference>
<dbReference type="GO" id="GO:0042012">
    <property type="term" value="F:interleukin-16 receptor activity"/>
    <property type="evidence" value="ECO:0007669"/>
    <property type="project" value="Ensembl"/>
</dbReference>
<dbReference type="InterPro" id="IPR015274">
    <property type="entry name" value="CD4-extracel"/>
</dbReference>
<dbReference type="OMA" id="KTCQCSH"/>
<dbReference type="FunFam" id="1.20.5.900:FF:000001">
    <property type="entry name" value="T-cell surface glycoprotein CD4"/>
    <property type="match status" value="1"/>
</dbReference>
<protein>
    <recommendedName>
        <fullName evidence="2">T-cell surface glycoprotein CD4</fullName>
    </recommendedName>
    <alternativeName>
        <fullName evidence="18">T-cell surface antigen T4/Leu-3</fullName>
    </alternativeName>
</protein>
<evidence type="ECO:0000256" key="14">
    <source>
        <dbReference type="ARBA" id="ARBA00023180"/>
    </source>
</evidence>
<dbReference type="GO" id="GO:0008270">
    <property type="term" value="F:zinc ion binding"/>
    <property type="evidence" value="ECO:0007669"/>
    <property type="project" value="Ensembl"/>
</dbReference>
<keyword evidence="16" id="KW-0393">Immunoglobulin domain</keyword>
<dbReference type="PANTHER" id="PTHR11422">
    <property type="entry name" value="T-CELL SURFACE GLYCOPROTEIN CD4"/>
    <property type="match status" value="1"/>
</dbReference>
<dbReference type="GO" id="GO:0032507">
    <property type="term" value="P:maintenance of protein location in cell"/>
    <property type="evidence" value="ECO:0007669"/>
    <property type="project" value="Ensembl"/>
</dbReference>
<dbReference type="BioGRID-ORCS" id="103218480">
    <property type="hits" value="0 hits in 9 CRISPR screens"/>
</dbReference>
<dbReference type="EMBL" id="AQIB01143758">
    <property type="status" value="NOT_ANNOTATED_CDS"/>
    <property type="molecule type" value="Genomic_DNA"/>
</dbReference>
<dbReference type="KEGG" id="csab:103218480"/>
<evidence type="ECO:0000256" key="11">
    <source>
        <dbReference type="ARBA" id="ARBA00023136"/>
    </source>
</evidence>
<evidence type="ECO:0000313" key="23">
    <source>
        <dbReference type="Proteomes" id="UP000029965"/>
    </source>
</evidence>
<dbReference type="Gene3D" id="2.60.40.10">
    <property type="entry name" value="Immunoglobulins"/>
    <property type="match status" value="4"/>
</dbReference>
<evidence type="ECO:0000256" key="2">
    <source>
        <dbReference type="ARBA" id="ARBA00016522"/>
    </source>
</evidence>
<evidence type="ECO:0000259" key="21">
    <source>
        <dbReference type="PROSITE" id="PS50835"/>
    </source>
</evidence>
<dbReference type="Ensembl" id="ENSCSAT00000008350.1">
    <property type="protein sequence ID" value="ENSCSAP00000006497.1"/>
    <property type="gene ID" value="ENSCSAG00000010263.1"/>
</dbReference>